<dbReference type="SUPFAM" id="SSF48371">
    <property type="entry name" value="ARM repeat"/>
    <property type="match status" value="1"/>
</dbReference>
<evidence type="ECO:0000256" key="3">
    <source>
        <dbReference type="ARBA" id="ARBA00004496"/>
    </source>
</evidence>
<dbReference type="InterPro" id="IPR028426">
    <property type="entry name" value="Huntingtin_fam"/>
</dbReference>
<dbReference type="GO" id="GO:0005634">
    <property type="term" value="C:nucleus"/>
    <property type="evidence" value="ECO:0007669"/>
    <property type="project" value="UniProtKB-SubCell"/>
</dbReference>
<protein>
    <submittedName>
        <fullName evidence="8">Huntingtin-like isoform X2</fullName>
    </submittedName>
</protein>
<evidence type="ECO:0000313" key="8">
    <source>
        <dbReference type="EMBL" id="CAB3994058.1"/>
    </source>
</evidence>
<sequence length="2947" mass="330715">MSLAVADKLLRAFEALKNFKNGTAISDSNVAAAVKKKESTLSKKDRISNLNIIGDLTCSPLLRNLSEFGKLIAVSIETLLSFCDDEEPDVRLVAGDCVNRIIKGFMDANVARVHVELYKEIKKNGNSRCLRAALSKFAEISNLIRPHKCRPFITNLLPCLARICARAEEAVQETLATAMKKIMPVLGAFMNDKETKILLKTFLQNINSTSAPTRRTAASSITMICLHARKPAIFFSWIINILLETMLPFSVDENSPTYCGVLLCLRHIVPHLANEEQEDEVVMRGSFGVIHPQKRQSNEEMLEKEEKQLLQRFRLPKMYKLIMLSTKHSDHNVVTAGLETLQHLLQTPPRKLLYRLLSQQGLVAFSNQDRSGSFLSTTLDDIDTLSFTSQQDSGIEEPLGEISVDGASEKVGESGMSVADIQELRRHFSQPKDETLEIMTDTASEISEDGTEGSLDTDSDSVVGHHRSGSNTSGIVTQASSTDELNSDETEQDMISKDNEESELDQGENEGVNEGFNIDPVVCGGVPILHCARVMCSFLLSGKNGEILSDRLVRVSVKSLALNCLVAIFKIYPQAFLTRVVPETDEEGSNGDSNQQLIREVLLYEGHHDPIIRGSLALLLGNLLQSSLVQSRYDFETWCLEICEKCKTDHLNIDVLLNVLEKLVLDESSITVRLACLGIQECLPALCVSSYTALTLQLCLKLVQLKQNTYWLVKVELLQIIGDLNFSLIAFLERQASYIPSEQSTRISSSLQQTFFQHVVVDLLADIDPRVRSAAAETVVKLVQNMFFEDSCTSKEPLLAVAKRSLETFGTSFGNENSVIKINLAKVVTSLSQKLNVAISKHALLGYCEALSSLAKSYPVPSWPVCWSCDVHAITRSPSPTGFTGNIFPPVPPPSQPQISSILCNNGGGSLSFVVELMTSSLLTFNLHGHEDALLLVGNLLLGIASSSISLGQSDVNSTESPGKWTVFADPTISALAEKVFVHVLRLLNICFHVIDNVAPGAHSAKPSLLSKDKDKSSAAIPGAAVPTSNTTSTTTNVASPKKLLNRSRRNTEASETANVGGEKGSTGKSSENEGKSNTPLGQFHHLPHYYQLYEVVKGVFSNYKVNLKFHDDEKFVKLVKTTLTVFAMLLEVVTFVDIGKNVEEIIGYLQATVKCEAATTYLCVQQMLRAIFGVNVASQPDNSSSNSPPQKNALITEVLLPSCLEVSIKNSGNVGFYQSYYEEFQQEIGRAFGEIRKSDQTKESKSFKDFGFIKKLRQRRGSFRPPLKVDKQVHIHSYIRMFEPLVIQALKDYTSSSDIQVQAQVLSILVQLIRLRVNYALLDSEQAFLNFVLKQFEFIEAGQIRDIEAFSPHIFQFLILLSYECFQPKFNQAKSVFGMSRIIQVCDDLMACGQSARTHAIPALCPIVYDLFDTQATGRNENSKELETQREVFISMLLRLAQFPEVLSLLVYVLTFYRKNDEKWKKFSRQAVDITLQMLIKQQIIIDDVDGLKCLENLFDSVAPIALRPLDVILKAIFAPANLPNTLLMERWLSHVIVLFKVIITQNTEENLLSRITQLGITGGLIGNIVDDEELDVSDMISESNPAKIMACFLFHALYLAVKHSSMASESPDKDCVGFISQLTSYLLLYIQEIIRSGLFKNISNAGSRIIKENFLNSDEPRQVMDTKMKKIHEMFMSLKETQPVLTLQWTQLVFLFGFDDEEWWTTLQDRMMRQESCSVNGHISLKGTFLVRCKILSAQLKHDENTSKFQSFVKENLINIVEMSHEPPVRMLLRQIHSSSTCSQVFIDVTKDSCRNKPNRMHTLEFTNGLLVILDDLHYKQSNSLIQLLVTEFLNSHYRAITRKCETMICSRLEYCMSLPKEEFEEFFSSEDIKSIHNSLVTIGVTKRNPRLSSLISHISPESFNVPTVENTIDCKAAITAVKTKQTSAVNWFYSFVYNCCCCWKMNEVGIKSCTEVVHLLHALSFDEITRIMDDEKFNTTLLSPCLEFGIKKTVEICSRKFDHETPSNPFEDTTYFDSYGVDHLFQCTFGLLLRHVQEIVFSVTTFDEHNRQTQRTDNSEISLIQSTINSSQVNELSQNFTWKQRLFDITEGVDVYLSLMDKLPPAAQLPRAIYCAVCQFGMIALEVLCVENRKCKHCCTSELTTVLRCFSRMLHSRHLYFVVNSSEYLSWVCHALRSVYCLVRTVFLQPGITLPEDKTYSDLADSDIPLKQASMLVNYLYTLLNNTSHYSSVPDTLTRSFHDVITGLSRLTIFNSHVRIPPLVWKMGWGDDEHGKELPPLPIDILREKDVLQDFVLRVHSIGWISRQQFEETWAALLGVLSSPLSPEQASREEDIDSIKSGCLALQCITALLLETTLHPLPGNPSVGTNFHTSRQKELPFLDSRAGRKLCAVRRIVEDHFIQQCPQSSTWQTGIDTGNFYGGNIERVSGLHSYSLGQICINSLQSQCVPVDSNEFDETNSTSTSTSPTLSTQDKIDVRSCVQFLMELFEQWVSPYTLPKTPLMLLTQSVKSLLIISDLFVDPAQYEWMLSELLDLYQNYPNEDEIMMQYLLPALCKALAVLKMEGVIPEKVVKIMETALKAPHVPLQVSGMYGALYLLESHISSIVSLVIPLVTDYVMKILAQVTDSSVFGEHRLLVLLSISFYLLEHYENDITDVEFKHNFLKSVITMASSGDENIPLHLYHAIIRGLERLVVSFSLSREDSDSLVKFSVDRLAMRNPQKAISALGLLLTCMYTGKEGDRPSGLFQENEIVDTPTDDVLLVALERVTALFDRIRKGFRSEAKLVSEILPIVLGDFFSPTDVMNKVIGEFLSSQQPHPELMASVLYKVCEKLISKGQQSSVKDWILLSLSSFTQRPPLGMAVWSFTCVFIAASTNKWIRALFQHVVSRIGKLENIDRTYFLITATDFYHNQNLIEDEKKSFLSTFEKVAQTGTPYADLIQNIV</sequence>
<evidence type="ECO:0000256" key="1">
    <source>
        <dbReference type="ARBA" id="ARBA00002907"/>
    </source>
</evidence>
<feature type="region of interest" description="Disordered" evidence="7">
    <location>
        <begin position="444"/>
        <end position="511"/>
    </location>
</feature>
<feature type="compositionally biased region" description="Polar residues" evidence="7">
    <location>
        <begin position="469"/>
        <end position="484"/>
    </location>
</feature>
<keyword evidence="9" id="KW-1185">Reference proteome</keyword>
<proteinExistence type="inferred from homology"/>
<comment type="function">
    <text evidence="1">May play a role in microtubule-mediated transport or vesicle function.</text>
</comment>
<evidence type="ECO:0000256" key="2">
    <source>
        <dbReference type="ARBA" id="ARBA00004123"/>
    </source>
</evidence>
<dbReference type="Pfam" id="PF20926">
    <property type="entry name" value="Htt_N-HEAT_1"/>
    <property type="match status" value="1"/>
</dbReference>
<dbReference type="InterPro" id="IPR016024">
    <property type="entry name" value="ARM-type_fold"/>
</dbReference>
<dbReference type="PANTHER" id="PTHR10170">
    <property type="entry name" value="HUNTINGTON DISEASE PROTEIN"/>
    <property type="match status" value="1"/>
</dbReference>
<evidence type="ECO:0000256" key="5">
    <source>
        <dbReference type="ARBA" id="ARBA00022490"/>
    </source>
</evidence>
<feature type="compositionally biased region" description="Acidic residues" evidence="7">
    <location>
        <begin position="446"/>
        <end position="459"/>
    </location>
</feature>
<dbReference type="Proteomes" id="UP001152795">
    <property type="component" value="Unassembled WGS sequence"/>
</dbReference>
<dbReference type="InterPro" id="IPR011989">
    <property type="entry name" value="ARM-like"/>
</dbReference>
<name>A0A6S7GPS8_PARCT</name>
<organism evidence="8 9">
    <name type="scientific">Paramuricea clavata</name>
    <name type="common">Red gorgonian</name>
    <name type="synonym">Violescent sea-whip</name>
    <dbReference type="NCBI Taxonomy" id="317549"/>
    <lineage>
        <taxon>Eukaryota</taxon>
        <taxon>Metazoa</taxon>
        <taxon>Cnidaria</taxon>
        <taxon>Anthozoa</taxon>
        <taxon>Octocorallia</taxon>
        <taxon>Malacalcyonacea</taxon>
        <taxon>Plexauridae</taxon>
        <taxon>Paramuricea</taxon>
    </lineage>
</organism>
<comment type="caution">
    <text evidence="8">The sequence shown here is derived from an EMBL/GenBank/DDBJ whole genome shotgun (WGS) entry which is preliminary data.</text>
</comment>
<reference evidence="8" key="1">
    <citation type="submission" date="2020-04" db="EMBL/GenBank/DDBJ databases">
        <authorList>
            <person name="Alioto T."/>
            <person name="Alioto T."/>
            <person name="Gomez Garrido J."/>
        </authorList>
    </citation>
    <scope>NUCLEOTIDE SEQUENCE</scope>
    <source>
        <strain evidence="8">A484AB</strain>
    </source>
</reference>
<evidence type="ECO:0000256" key="6">
    <source>
        <dbReference type="ARBA" id="ARBA00023242"/>
    </source>
</evidence>
<keyword evidence="6" id="KW-0539">Nucleus</keyword>
<keyword evidence="5" id="KW-0963">Cytoplasm</keyword>
<dbReference type="InterPro" id="IPR048412">
    <property type="entry name" value="Htt_bridge"/>
</dbReference>
<comment type="subcellular location">
    <subcellularLocation>
        <location evidence="3">Cytoplasm</location>
    </subcellularLocation>
    <subcellularLocation>
        <location evidence="2">Nucleus</location>
    </subcellularLocation>
</comment>
<feature type="region of interest" description="Disordered" evidence="7">
    <location>
        <begin position="1020"/>
        <end position="1081"/>
    </location>
</feature>
<dbReference type="EMBL" id="CACRXK020002384">
    <property type="protein sequence ID" value="CAB3994058.1"/>
    <property type="molecule type" value="Genomic_DNA"/>
</dbReference>
<gene>
    <name evidence="8" type="ORF">PACLA_8A007959</name>
</gene>
<dbReference type="PRINTS" id="PR00375">
    <property type="entry name" value="HUNTINGTIN"/>
</dbReference>
<dbReference type="Pfam" id="PF20927">
    <property type="entry name" value="Htt_C-HEAT"/>
    <property type="match status" value="1"/>
</dbReference>
<accession>A0A6S7GPS8</accession>
<dbReference type="InterPro" id="IPR048411">
    <property type="entry name" value="Htt_N_HEAT_rpt-1"/>
</dbReference>
<dbReference type="OrthoDB" id="10065698at2759"/>
<dbReference type="GO" id="GO:0005737">
    <property type="term" value="C:cytoplasm"/>
    <property type="evidence" value="ECO:0007669"/>
    <property type="project" value="UniProtKB-SubCell"/>
</dbReference>
<comment type="similarity">
    <text evidence="4">Belongs to the huntingtin family.</text>
</comment>
<dbReference type="Pfam" id="PF20925">
    <property type="entry name" value="Htt_bridge"/>
    <property type="match status" value="1"/>
</dbReference>
<dbReference type="Pfam" id="PF12372">
    <property type="entry name" value="Htt_N-HEAT"/>
    <property type="match status" value="2"/>
</dbReference>
<dbReference type="PANTHER" id="PTHR10170:SF10">
    <property type="entry name" value="HUNTINGTIN"/>
    <property type="match status" value="1"/>
</dbReference>
<dbReference type="InterPro" id="IPR048413">
    <property type="entry name" value="Htt_C-HEAT_rpt"/>
</dbReference>
<evidence type="ECO:0000313" key="9">
    <source>
        <dbReference type="Proteomes" id="UP001152795"/>
    </source>
</evidence>
<evidence type="ECO:0000256" key="7">
    <source>
        <dbReference type="SAM" id="MobiDB-lite"/>
    </source>
</evidence>
<dbReference type="InterPro" id="IPR000091">
    <property type="entry name" value="Huntingtin"/>
</dbReference>
<dbReference type="Gene3D" id="1.25.10.10">
    <property type="entry name" value="Leucine-rich Repeat Variant"/>
    <property type="match status" value="2"/>
</dbReference>
<evidence type="ECO:0000256" key="4">
    <source>
        <dbReference type="ARBA" id="ARBA00007153"/>
    </source>
</evidence>
<feature type="compositionally biased region" description="Low complexity" evidence="7">
    <location>
        <begin position="1020"/>
        <end position="1041"/>
    </location>
</feature>
<dbReference type="InterPro" id="IPR024613">
    <property type="entry name" value="Huntingtin_N_HEAT_rpt-2"/>
</dbReference>